<dbReference type="OrthoDB" id="8482172at2"/>
<accession>A0A1I0IYE6</accession>
<evidence type="ECO:0000313" key="2">
    <source>
        <dbReference type="Proteomes" id="UP000199180"/>
    </source>
</evidence>
<dbReference type="RefSeq" id="WP_139206560.1">
    <property type="nucleotide sequence ID" value="NZ_FOHO01000020.1"/>
</dbReference>
<keyword evidence="2" id="KW-1185">Reference proteome</keyword>
<dbReference type="EMBL" id="FOHO01000020">
    <property type="protein sequence ID" value="SEU02446.1"/>
    <property type="molecule type" value="Genomic_DNA"/>
</dbReference>
<gene>
    <name evidence="1" type="ORF">SAMN04489858_12016</name>
</gene>
<reference evidence="1 2" key="1">
    <citation type="submission" date="2016-10" db="EMBL/GenBank/DDBJ databases">
        <authorList>
            <person name="de Groot N.N."/>
        </authorList>
    </citation>
    <scope>NUCLEOTIDE SEQUENCE [LARGE SCALE GENOMIC DNA]</scope>
    <source>
        <strain evidence="1 2">DSM 17862</strain>
    </source>
</reference>
<protein>
    <submittedName>
        <fullName evidence="1">Uncharacterized protein</fullName>
    </submittedName>
</protein>
<organism evidence="1 2">
    <name type="scientific">Paracoccus homiensis</name>
    <dbReference type="NCBI Taxonomy" id="364199"/>
    <lineage>
        <taxon>Bacteria</taxon>
        <taxon>Pseudomonadati</taxon>
        <taxon>Pseudomonadota</taxon>
        <taxon>Alphaproteobacteria</taxon>
        <taxon>Rhodobacterales</taxon>
        <taxon>Paracoccaceae</taxon>
        <taxon>Paracoccus</taxon>
    </lineage>
</organism>
<dbReference type="STRING" id="364199.SAMN04489858_12016"/>
<proteinExistence type="predicted"/>
<name>A0A1I0IYE6_9RHOB</name>
<dbReference type="AlphaFoldDB" id="A0A1I0IYE6"/>
<dbReference type="Proteomes" id="UP000199180">
    <property type="component" value="Unassembled WGS sequence"/>
</dbReference>
<evidence type="ECO:0000313" key="1">
    <source>
        <dbReference type="EMBL" id="SEU02446.1"/>
    </source>
</evidence>
<sequence length="122" mass="14273">MSDYNDGKWHGWNGGECPVHDKSTVQTRHLHTHESHHSSAYNTWRCENEQKAGWFNPSCWDWSQPHEANPIVAFRVVKEHREPREFWVVGDCAYGSRAEAAKYSSLFQKARPIVHVREVIEE</sequence>